<dbReference type="EMBL" id="SLWW01000017">
    <property type="protein sequence ID" value="TCO69185.1"/>
    <property type="molecule type" value="Genomic_DNA"/>
</dbReference>
<keyword evidence="1" id="KW-0812">Transmembrane</keyword>
<organism evidence="2 3">
    <name type="scientific">Rhodovulum euryhalinum</name>
    <dbReference type="NCBI Taxonomy" id="35805"/>
    <lineage>
        <taxon>Bacteria</taxon>
        <taxon>Pseudomonadati</taxon>
        <taxon>Pseudomonadota</taxon>
        <taxon>Alphaproteobacteria</taxon>
        <taxon>Rhodobacterales</taxon>
        <taxon>Paracoccaceae</taxon>
        <taxon>Rhodovulum</taxon>
    </lineage>
</organism>
<evidence type="ECO:0000313" key="3">
    <source>
        <dbReference type="Proteomes" id="UP000295142"/>
    </source>
</evidence>
<dbReference type="Proteomes" id="UP000295142">
    <property type="component" value="Unassembled WGS sequence"/>
</dbReference>
<dbReference type="RefSeq" id="WP_132546471.1">
    <property type="nucleotide sequence ID" value="NZ_SLWW01000017.1"/>
</dbReference>
<gene>
    <name evidence="2" type="ORF">EV655_11716</name>
</gene>
<dbReference type="AlphaFoldDB" id="A0A4R2KRD8"/>
<name>A0A4R2KRD8_9RHOB</name>
<dbReference type="OrthoDB" id="5525128at2"/>
<proteinExistence type="predicted"/>
<keyword evidence="3" id="KW-1185">Reference proteome</keyword>
<evidence type="ECO:0000313" key="2">
    <source>
        <dbReference type="EMBL" id="TCO69185.1"/>
    </source>
</evidence>
<feature type="transmembrane region" description="Helical" evidence="1">
    <location>
        <begin position="20"/>
        <end position="40"/>
    </location>
</feature>
<keyword evidence="1" id="KW-1133">Transmembrane helix</keyword>
<protein>
    <submittedName>
        <fullName evidence="2">Flp pilus assembly pilin Flp</fullName>
    </submittedName>
</protein>
<comment type="caution">
    <text evidence="2">The sequence shown here is derived from an EMBL/GenBank/DDBJ whole genome shotgun (WGS) entry which is preliminary data.</text>
</comment>
<sequence length="73" mass="7666">MKLFDMIKRFRSDESGAVTVDWVVLTAAIVGLGIAVLSQVKTGVDALAVDIKTSLTSAEVKQLGSLGWGNGTE</sequence>
<keyword evidence="1" id="KW-0472">Membrane</keyword>
<accession>A0A4R2KRD8</accession>
<reference evidence="2 3" key="1">
    <citation type="submission" date="2019-03" db="EMBL/GenBank/DDBJ databases">
        <title>Genomic Encyclopedia of Type Strains, Phase IV (KMG-IV): sequencing the most valuable type-strain genomes for metagenomic binning, comparative biology and taxonomic classification.</title>
        <authorList>
            <person name="Goeker M."/>
        </authorList>
    </citation>
    <scope>NUCLEOTIDE SEQUENCE [LARGE SCALE GENOMIC DNA]</scope>
    <source>
        <strain evidence="2 3">DSM 4868</strain>
    </source>
</reference>
<evidence type="ECO:0000256" key="1">
    <source>
        <dbReference type="SAM" id="Phobius"/>
    </source>
</evidence>